<accession>A0A0D2UQH9</accession>
<dbReference type="Pfam" id="PF02137">
    <property type="entry name" value="A_deamin"/>
    <property type="match status" value="2"/>
</dbReference>
<evidence type="ECO:0000256" key="2">
    <source>
        <dbReference type="ARBA" id="ARBA00022723"/>
    </source>
</evidence>
<evidence type="ECO:0000256" key="12">
    <source>
        <dbReference type="SAM" id="MobiDB-lite"/>
    </source>
</evidence>
<feature type="compositionally biased region" description="Low complexity" evidence="12">
    <location>
        <begin position="252"/>
        <end position="265"/>
    </location>
</feature>
<sequence length="548" mass="58119">MSRKSSQTSSASSPLLLTADAAASPQTVADAVAQVCQQGYARLPPRGKPSQAHLWTVLAGIVVSEPVQRGVALSLVALATGTKCLGASQLARDGTLVNDSHAEVLARRAFRRALVQDMASGKPRWLEPIQATTAGADAGNHHKDADADADGSHTDASSSENGRPNASHTQWKLKPNLSVHLYVNQAPCGDASIFPLDQMDPSERELAAMVYPGNNNPGSGDVVAHAEVVADQQQLHGEKRAHPTENGEADTHGSSTDASSATGATVKRPRLEFSPAAQDIQRTGAKTVADTRMVLGIAPSTDDNVPAPKLDSHEAGADYHVQGCLRTKPGRGDRTRSMSCSDKIALWSCVGLQGALLSQLIPEPIPLATVVVGELFHLEAMQRAVTLRANTAFNELPSVRRLAPPVLARTTERFVDGRLAKLDLARTRGPGAAEQLQSAPSSIVWFSANPSPVFEVLIQGKKEGANSRVPPHKAQSVLSKAAMLQAVEPLLASSSAQASSSTYFLLKQGAADYTARKHAVLATTPFQDWLRNGQSWEEFAASRENEKS</sequence>
<dbReference type="EC" id="3.5.4.34" evidence="8"/>
<comment type="function">
    <text evidence="6">Specifically deaminates adenosine-37 to inosine in tRNA-Ala.</text>
</comment>
<evidence type="ECO:0000256" key="7">
    <source>
        <dbReference type="ARBA" id="ARBA00038326"/>
    </source>
</evidence>
<comment type="similarity">
    <text evidence="7">Belongs to the ADAT1 family.</text>
</comment>
<dbReference type="GO" id="GO:0003723">
    <property type="term" value="F:RNA binding"/>
    <property type="evidence" value="ECO:0007669"/>
    <property type="project" value="InterPro"/>
</dbReference>
<dbReference type="PANTHER" id="PTHR46516">
    <property type="entry name" value="TRNA-SPECIFIC ADENOSINE DEAMINASE 1"/>
    <property type="match status" value="1"/>
</dbReference>
<dbReference type="InterPro" id="IPR002466">
    <property type="entry name" value="A_deamin"/>
</dbReference>
<keyword evidence="15" id="KW-1185">Reference proteome</keyword>
<organism evidence="14 15">
    <name type="scientific">Capsaspora owczarzaki (strain ATCC 30864)</name>
    <dbReference type="NCBI Taxonomy" id="595528"/>
    <lineage>
        <taxon>Eukaryota</taxon>
        <taxon>Filasterea</taxon>
        <taxon>Capsaspora</taxon>
    </lineage>
</organism>
<dbReference type="PANTHER" id="PTHR46516:SF1">
    <property type="entry name" value="TRNA-SPECIFIC ADENOSINE DEAMINASE 1"/>
    <property type="match status" value="1"/>
</dbReference>
<evidence type="ECO:0000313" key="15">
    <source>
        <dbReference type="Proteomes" id="UP000008743"/>
    </source>
</evidence>
<gene>
    <name evidence="14" type="ORF">CAOG_007698</name>
</gene>
<keyword evidence="3" id="KW-0378">Hydrolase</keyword>
<evidence type="ECO:0000256" key="6">
    <source>
        <dbReference type="ARBA" id="ARBA00037784"/>
    </source>
</evidence>
<dbReference type="OrthoDB" id="10268011at2759"/>
<dbReference type="AlphaFoldDB" id="A0A0D2UQH9"/>
<dbReference type="eggNOG" id="KOG2777">
    <property type="taxonomic scope" value="Eukaryota"/>
</dbReference>
<dbReference type="Proteomes" id="UP000008743">
    <property type="component" value="Unassembled WGS sequence"/>
</dbReference>
<evidence type="ECO:0000256" key="4">
    <source>
        <dbReference type="ARBA" id="ARBA00022833"/>
    </source>
</evidence>
<keyword evidence="2" id="KW-0479">Metal-binding</keyword>
<evidence type="ECO:0000256" key="1">
    <source>
        <dbReference type="ARBA" id="ARBA00022694"/>
    </source>
</evidence>
<comment type="cofactor">
    <cofactor evidence="5">
        <name>1D-myo-inositol hexakisphosphate</name>
        <dbReference type="ChEBI" id="CHEBI:58130"/>
    </cofactor>
</comment>
<dbReference type="FunCoup" id="A0A0D2UQH9">
    <property type="interactions" value="373"/>
</dbReference>
<dbReference type="GO" id="GO:0043829">
    <property type="term" value="F:tRNA-specific adenosine-37 deaminase activity"/>
    <property type="evidence" value="ECO:0007669"/>
    <property type="project" value="UniProtKB-EC"/>
</dbReference>
<evidence type="ECO:0000256" key="11">
    <source>
        <dbReference type="ARBA" id="ARBA00047635"/>
    </source>
</evidence>
<feature type="compositionally biased region" description="Polar residues" evidence="12">
    <location>
        <begin position="154"/>
        <end position="169"/>
    </location>
</feature>
<keyword evidence="1" id="KW-0819">tRNA processing</keyword>
<feature type="domain" description="A to I editase" evidence="13">
    <location>
        <begin position="77"/>
        <end position="539"/>
    </location>
</feature>
<evidence type="ECO:0000256" key="3">
    <source>
        <dbReference type="ARBA" id="ARBA00022801"/>
    </source>
</evidence>
<dbReference type="InParanoid" id="A0A0D2UQH9"/>
<dbReference type="PhylomeDB" id="A0A0D2UQH9"/>
<comment type="catalytic activity">
    <reaction evidence="11">
        <text>adenosine(37) in tRNA(Ala) + H2O + H(+) = inosine(37) in tRNA(Ala) + NH4(+)</text>
        <dbReference type="Rhea" id="RHEA:50968"/>
        <dbReference type="Rhea" id="RHEA-COMP:12855"/>
        <dbReference type="Rhea" id="RHEA-COMP:12856"/>
        <dbReference type="ChEBI" id="CHEBI:15377"/>
        <dbReference type="ChEBI" id="CHEBI:15378"/>
        <dbReference type="ChEBI" id="CHEBI:28938"/>
        <dbReference type="ChEBI" id="CHEBI:74411"/>
        <dbReference type="ChEBI" id="CHEBI:82852"/>
        <dbReference type="EC" id="3.5.4.34"/>
    </reaction>
</comment>
<dbReference type="GO" id="GO:0046872">
    <property type="term" value="F:metal ion binding"/>
    <property type="evidence" value="ECO:0007669"/>
    <property type="project" value="UniProtKB-KW"/>
</dbReference>
<feature type="region of interest" description="Disordered" evidence="12">
    <location>
        <begin position="235"/>
        <end position="283"/>
    </location>
</feature>
<evidence type="ECO:0000259" key="13">
    <source>
        <dbReference type="PROSITE" id="PS50141"/>
    </source>
</evidence>
<dbReference type="SMART" id="SM00552">
    <property type="entry name" value="ADEAMc"/>
    <property type="match status" value="1"/>
</dbReference>
<evidence type="ECO:0000256" key="10">
    <source>
        <dbReference type="ARBA" id="ARBA00041760"/>
    </source>
</evidence>
<evidence type="ECO:0000256" key="9">
    <source>
        <dbReference type="ARBA" id="ARBA00040502"/>
    </source>
</evidence>
<name>A0A0D2UQH9_CAPO3</name>
<dbReference type="OMA" id="AHSDVHR"/>
<dbReference type="STRING" id="595528.A0A0D2UQH9"/>
<feature type="compositionally biased region" description="Basic and acidic residues" evidence="12">
    <location>
        <begin position="139"/>
        <end position="153"/>
    </location>
</feature>
<dbReference type="GO" id="GO:0008033">
    <property type="term" value="P:tRNA processing"/>
    <property type="evidence" value="ECO:0007669"/>
    <property type="project" value="UniProtKB-KW"/>
</dbReference>
<evidence type="ECO:0000313" key="14">
    <source>
        <dbReference type="EMBL" id="KJE97261.1"/>
    </source>
</evidence>
<keyword evidence="4" id="KW-0862">Zinc</keyword>
<dbReference type="PROSITE" id="PS50141">
    <property type="entry name" value="A_DEAMIN_EDITASE"/>
    <property type="match status" value="1"/>
</dbReference>
<feature type="compositionally biased region" description="Basic and acidic residues" evidence="12">
    <location>
        <begin position="236"/>
        <end position="251"/>
    </location>
</feature>
<reference evidence="15" key="1">
    <citation type="submission" date="2011-02" db="EMBL/GenBank/DDBJ databases">
        <title>The Genome Sequence of Capsaspora owczarzaki ATCC 30864.</title>
        <authorList>
            <person name="Russ C."/>
            <person name="Cuomo C."/>
            <person name="Burger G."/>
            <person name="Gray M.W."/>
            <person name="Holland P.W.H."/>
            <person name="King N."/>
            <person name="Lang F.B.F."/>
            <person name="Roger A.J."/>
            <person name="Ruiz-Trillo I."/>
            <person name="Young S.K."/>
            <person name="Zeng Q."/>
            <person name="Gargeya S."/>
            <person name="Alvarado L."/>
            <person name="Berlin A."/>
            <person name="Chapman S.B."/>
            <person name="Chen Z."/>
            <person name="Freedman E."/>
            <person name="Gellesch M."/>
            <person name="Goldberg J."/>
            <person name="Griggs A."/>
            <person name="Gujja S."/>
            <person name="Heilman E."/>
            <person name="Heiman D."/>
            <person name="Howarth C."/>
            <person name="Mehta T."/>
            <person name="Neiman D."/>
            <person name="Pearson M."/>
            <person name="Roberts A."/>
            <person name="Saif S."/>
            <person name="Shea T."/>
            <person name="Shenoy N."/>
            <person name="Sisk P."/>
            <person name="Stolte C."/>
            <person name="Sykes S."/>
            <person name="White J."/>
            <person name="Yandava C."/>
            <person name="Haas B."/>
            <person name="Nusbaum C."/>
            <person name="Birren B."/>
        </authorList>
    </citation>
    <scope>NUCLEOTIDE SEQUENCE</scope>
    <source>
        <strain evidence="15">ATCC 30864</strain>
    </source>
</reference>
<dbReference type="RefSeq" id="XP_004343572.1">
    <property type="nucleotide sequence ID" value="XM_004343522.2"/>
</dbReference>
<evidence type="ECO:0000256" key="8">
    <source>
        <dbReference type="ARBA" id="ARBA00038940"/>
    </source>
</evidence>
<feature type="region of interest" description="Disordered" evidence="12">
    <location>
        <begin position="135"/>
        <end position="169"/>
    </location>
</feature>
<proteinExistence type="inferred from homology"/>
<evidence type="ECO:0000256" key="5">
    <source>
        <dbReference type="ARBA" id="ARBA00037026"/>
    </source>
</evidence>
<dbReference type="EMBL" id="KE346373">
    <property type="protein sequence ID" value="KJE97261.1"/>
    <property type="molecule type" value="Genomic_DNA"/>
</dbReference>
<protein>
    <recommendedName>
        <fullName evidence="9">tRNA-specific adenosine deaminase 1</fullName>
        <ecNumber evidence="8">3.5.4.34</ecNumber>
    </recommendedName>
    <alternativeName>
        <fullName evidence="10">tRNA-specific adenosine-37 deaminase</fullName>
    </alternativeName>
</protein>